<feature type="chain" id="PRO_5002124012" description="Cystatin domain-containing protein" evidence="4">
    <location>
        <begin position="22"/>
        <end position="236"/>
    </location>
</feature>
<name>A0A0B7A1B1_9EUPU</name>
<gene>
    <name evidence="6" type="primary">ORF91779</name>
</gene>
<feature type="domain" description="Cystatin" evidence="5">
    <location>
        <begin position="17"/>
        <end position="105"/>
    </location>
</feature>
<evidence type="ECO:0000313" key="6">
    <source>
        <dbReference type="EMBL" id="CEK74603.1"/>
    </source>
</evidence>
<keyword evidence="2" id="KW-0646">Protease inhibitor</keyword>
<dbReference type="InterPro" id="IPR018073">
    <property type="entry name" value="Prot_inh_cystat_CS"/>
</dbReference>
<dbReference type="CDD" id="cd00042">
    <property type="entry name" value="CY"/>
    <property type="match status" value="2"/>
</dbReference>
<dbReference type="PANTHER" id="PTHR46186">
    <property type="entry name" value="CYSTATIN"/>
    <property type="match status" value="1"/>
</dbReference>
<evidence type="ECO:0000256" key="2">
    <source>
        <dbReference type="ARBA" id="ARBA00022690"/>
    </source>
</evidence>
<evidence type="ECO:0000256" key="1">
    <source>
        <dbReference type="ARBA" id="ARBA00009403"/>
    </source>
</evidence>
<evidence type="ECO:0000256" key="3">
    <source>
        <dbReference type="ARBA" id="ARBA00022704"/>
    </source>
</evidence>
<dbReference type="SUPFAM" id="SSF54403">
    <property type="entry name" value="Cystatin/monellin"/>
    <property type="match status" value="2"/>
</dbReference>
<organism evidence="6">
    <name type="scientific">Arion vulgaris</name>
    <dbReference type="NCBI Taxonomy" id="1028688"/>
    <lineage>
        <taxon>Eukaryota</taxon>
        <taxon>Metazoa</taxon>
        <taxon>Spiralia</taxon>
        <taxon>Lophotrochozoa</taxon>
        <taxon>Mollusca</taxon>
        <taxon>Gastropoda</taxon>
        <taxon>Heterobranchia</taxon>
        <taxon>Euthyneura</taxon>
        <taxon>Panpulmonata</taxon>
        <taxon>Eupulmonata</taxon>
        <taxon>Stylommatophora</taxon>
        <taxon>Helicina</taxon>
        <taxon>Arionoidea</taxon>
        <taxon>Arionidae</taxon>
        <taxon>Arion</taxon>
    </lineage>
</organism>
<keyword evidence="4" id="KW-0732">Signal</keyword>
<dbReference type="SMART" id="SM00043">
    <property type="entry name" value="CY"/>
    <property type="match status" value="2"/>
</dbReference>
<dbReference type="InterPro" id="IPR000010">
    <property type="entry name" value="Cystatin_dom"/>
</dbReference>
<dbReference type="EMBL" id="HACG01027738">
    <property type="protein sequence ID" value="CEK74603.1"/>
    <property type="molecule type" value="Transcribed_RNA"/>
</dbReference>
<accession>A0A0B7A1B1</accession>
<dbReference type="GO" id="GO:0005737">
    <property type="term" value="C:cytoplasm"/>
    <property type="evidence" value="ECO:0007669"/>
    <property type="project" value="TreeGrafter"/>
</dbReference>
<feature type="domain" description="Cystatin" evidence="5">
    <location>
        <begin position="120"/>
        <end position="230"/>
    </location>
</feature>
<keyword evidence="3" id="KW-0789">Thiol protease inhibitor</keyword>
<sequence>MKVLLLLATALPFITCGLVGGEQPYNAQLTDVSVVFAVGEINNLFQTNGDQRPRVAEKIISATSQVVSGVIYRYEIEVSGGNTKEICSIAVWSQPWLSDSEKNKVEGTPSCIPETSAVARQLGGEQIVSLTDPDVALAAQFLESTLNAQSNSLFYLKITSASKVTKQIVNGVNYRFFDANLTPTSCTKNDVKLNPDQVCTVNANAVALVTCTYVVYYNPRQTPAYTISSQSCPARN</sequence>
<comment type="similarity">
    <text evidence="1">Belongs to the cystatin family.</text>
</comment>
<dbReference type="GO" id="GO:0031982">
    <property type="term" value="C:vesicle"/>
    <property type="evidence" value="ECO:0007669"/>
    <property type="project" value="TreeGrafter"/>
</dbReference>
<dbReference type="PROSITE" id="PS00287">
    <property type="entry name" value="CYSTATIN"/>
    <property type="match status" value="1"/>
</dbReference>
<dbReference type="InterPro" id="IPR046350">
    <property type="entry name" value="Cystatin_sf"/>
</dbReference>
<dbReference type="Pfam" id="PF00031">
    <property type="entry name" value="Cystatin"/>
    <property type="match status" value="1"/>
</dbReference>
<dbReference type="GO" id="GO:0004869">
    <property type="term" value="F:cysteine-type endopeptidase inhibitor activity"/>
    <property type="evidence" value="ECO:0007669"/>
    <property type="project" value="UniProtKB-KW"/>
</dbReference>
<dbReference type="AlphaFoldDB" id="A0A0B7A1B1"/>
<protein>
    <recommendedName>
        <fullName evidence="5">Cystatin domain-containing protein</fullName>
    </recommendedName>
</protein>
<evidence type="ECO:0000256" key="4">
    <source>
        <dbReference type="SAM" id="SignalP"/>
    </source>
</evidence>
<dbReference type="Gene3D" id="3.10.450.10">
    <property type="match status" value="2"/>
</dbReference>
<feature type="signal peptide" evidence="4">
    <location>
        <begin position="1"/>
        <end position="21"/>
    </location>
</feature>
<dbReference type="PANTHER" id="PTHR46186:SF2">
    <property type="entry name" value="CYSTATIN"/>
    <property type="match status" value="1"/>
</dbReference>
<proteinExistence type="inferred from homology"/>
<evidence type="ECO:0000259" key="5">
    <source>
        <dbReference type="SMART" id="SM00043"/>
    </source>
</evidence>
<dbReference type="GO" id="GO:0005615">
    <property type="term" value="C:extracellular space"/>
    <property type="evidence" value="ECO:0007669"/>
    <property type="project" value="TreeGrafter"/>
</dbReference>
<reference evidence="6" key="1">
    <citation type="submission" date="2014-12" db="EMBL/GenBank/DDBJ databases">
        <title>Insight into the proteome of Arion vulgaris.</title>
        <authorList>
            <person name="Aradska J."/>
            <person name="Bulat T."/>
            <person name="Smidak R."/>
            <person name="Sarate P."/>
            <person name="Gangsoo J."/>
            <person name="Sialana F."/>
            <person name="Bilban M."/>
            <person name="Lubec G."/>
        </authorList>
    </citation>
    <scope>NUCLEOTIDE SEQUENCE</scope>
    <source>
        <tissue evidence="6">Skin</tissue>
    </source>
</reference>